<dbReference type="AlphaFoldDB" id="A0A1C3RJI2"/>
<organism evidence="1 2">
    <name type="scientific">Candidatus Terasakiella magnetica</name>
    <dbReference type="NCBI Taxonomy" id="1867952"/>
    <lineage>
        <taxon>Bacteria</taxon>
        <taxon>Pseudomonadati</taxon>
        <taxon>Pseudomonadota</taxon>
        <taxon>Alphaproteobacteria</taxon>
        <taxon>Rhodospirillales</taxon>
        <taxon>Terasakiellaceae</taxon>
        <taxon>Terasakiella</taxon>
    </lineage>
</organism>
<sequence>MQDYMILEAQPLTQQDIDKAMARAHVLRSEATWTFFSTLRSWVSKQLHLNVSGSSKLAHS</sequence>
<name>A0A1C3RJI2_9PROT</name>
<dbReference type="OrthoDB" id="8454347at2"/>
<dbReference type="STRING" id="1867952.MTBPR1_50182"/>
<accession>A0A1C3RJI2</accession>
<dbReference type="RefSeq" id="WP_069189454.1">
    <property type="nucleotide sequence ID" value="NZ_FLYE01000044.1"/>
</dbReference>
<protein>
    <submittedName>
        <fullName evidence="1">Uncharacterized protein</fullName>
    </submittedName>
</protein>
<keyword evidence="2" id="KW-1185">Reference proteome</keyword>
<dbReference type="InterPro" id="IPR058227">
    <property type="entry name" value="RSP_7527-like"/>
</dbReference>
<evidence type="ECO:0000313" key="1">
    <source>
        <dbReference type="EMBL" id="SCA57426.1"/>
    </source>
</evidence>
<gene>
    <name evidence="1" type="ORF">MTBPR1_50182</name>
</gene>
<evidence type="ECO:0000313" key="2">
    <source>
        <dbReference type="Proteomes" id="UP000231658"/>
    </source>
</evidence>
<proteinExistence type="predicted"/>
<dbReference type="NCBIfam" id="NF046098">
    <property type="entry name" value="RSP_7527_fam"/>
    <property type="match status" value="1"/>
</dbReference>
<dbReference type="EMBL" id="FLYE01000044">
    <property type="protein sequence ID" value="SCA57426.1"/>
    <property type="molecule type" value="Genomic_DNA"/>
</dbReference>
<dbReference type="Proteomes" id="UP000231658">
    <property type="component" value="Unassembled WGS sequence"/>
</dbReference>
<reference evidence="1 2" key="1">
    <citation type="submission" date="2016-07" db="EMBL/GenBank/DDBJ databases">
        <authorList>
            <person name="Lefevre C.T."/>
        </authorList>
    </citation>
    <scope>NUCLEOTIDE SEQUENCE [LARGE SCALE GENOMIC DNA]</scope>
    <source>
        <strain evidence="1">PR1</strain>
    </source>
</reference>